<evidence type="ECO:0000256" key="5">
    <source>
        <dbReference type="SAM" id="MobiDB-lite"/>
    </source>
</evidence>
<evidence type="ECO:0000256" key="4">
    <source>
        <dbReference type="PROSITE-ProRule" id="PRU00134"/>
    </source>
</evidence>
<dbReference type="Gene3D" id="6.10.140.2220">
    <property type="match status" value="1"/>
</dbReference>
<name>A7SXA6_NEMVE</name>
<dbReference type="InterPro" id="IPR058430">
    <property type="entry name" value="DUF8117"/>
</dbReference>
<feature type="domain" description="MYND-type" evidence="6">
    <location>
        <begin position="395"/>
        <end position="440"/>
    </location>
</feature>
<reference evidence="7 8" key="1">
    <citation type="journal article" date="2007" name="Science">
        <title>Sea anemone genome reveals ancestral eumetazoan gene repertoire and genomic organization.</title>
        <authorList>
            <person name="Putnam N.H."/>
            <person name="Srivastava M."/>
            <person name="Hellsten U."/>
            <person name="Dirks B."/>
            <person name="Chapman J."/>
            <person name="Salamov A."/>
            <person name="Terry A."/>
            <person name="Shapiro H."/>
            <person name="Lindquist E."/>
            <person name="Kapitonov V.V."/>
            <person name="Jurka J."/>
            <person name="Genikhovich G."/>
            <person name="Grigoriev I.V."/>
            <person name="Lucas S.M."/>
            <person name="Steele R.E."/>
            <person name="Finnerty J.R."/>
            <person name="Technau U."/>
            <person name="Martindale M.Q."/>
            <person name="Rokhsar D.S."/>
        </authorList>
    </citation>
    <scope>NUCLEOTIDE SEQUENCE [LARGE SCALE GENOMIC DNA]</scope>
    <source>
        <strain evidence="8">CH2 X CH6</strain>
    </source>
</reference>
<keyword evidence="8" id="KW-1185">Reference proteome</keyword>
<evidence type="ECO:0000313" key="8">
    <source>
        <dbReference type="Proteomes" id="UP000001593"/>
    </source>
</evidence>
<dbReference type="HOGENOM" id="CLU_611539_0_0_1"/>
<dbReference type="InterPro" id="IPR002893">
    <property type="entry name" value="Znf_MYND"/>
</dbReference>
<keyword evidence="1" id="KW-0479">Metal-binding</keyword>
<dbReference type="PROSITE" id="PS50865">
    <property type="entry name" value="ZF_MYND_2"/>
    <property type="match status" value="1"/>
</dbReference>
<evidence type="ECO:0000256" key="2">
    <source>
        <dbReference type="ARBA" id="ARBA00022771"/>
    </source>
</evidence>
<sequence>MFVITKGGKLEVSFVFDLALLKSTNDTQYHQNHNYLLEDFTSTLSTEARLQKQSVVTEFVKYSYEHGVGKGIPKKEASSFSLYLEEAKTYWEDNFVDGDYYINVLGRFSSARNIVEDAAILEKNRQALSFMEKSGYAKDPFVHKETRDVFRRLFGQPHEKETYKKVVCMFPLHVKFGGTICRYLRRWLDAPPVTPPDPQHLMMSPLSKMFKTKGSSMSNIEIDLIDPDLQRFMTNAMKGIDPTRPMTPKEFTYRTAELVKHSNEMFRTQRSRVKTKGLPKNSEENAENDQQPDPLSKEPFPAPLNNPEKVTQTEPVIDEVVGDFNFLPELLLSKPHPNNQFEEMLKSRKKEEEISQAKRKDLAAMMNNLQDPSVRPSTPGHKTTDVKETLKLHACANCRRVEHAPKTFKKCQRCSGKRTRFYCSRNCQAEDWVSRHRQEHPLMGADPP</sequence>
<dbReference type="OMA" id="RHACANC"/>
<proteinExistence type="predicted"/>
<evidence type="ECO:0000313" key="7">
    <source>
        <dbReference type="EMBL" id="EDO31673.1"/>
    </source>
</evidence>
<keyword evidence="3" id="KW-0862">Zinc</keyword>
<gene>
    <name evidence="7" type="ORF">NEMVEDRAFT_v1g247912</name>
</gene>
<dbReference type="AlphaFoldDB" id="A7SXA6"/>
<protein>
    <recommendedName>
        <fullName evidence="6">MYND-type domain-containing protein</fullName>
    </recommendedName>
</protein>
<dbReference type="Pfam" id="PF01753">
    <property type="entry name" value="zf-MYND"/>
    <property type="match status" value="1"/>
</dbReference>
<accession>A7SXA6</accession>
<evidence type="ECO:0000256" key="3">
    <source>
        <dbReference type="ARBA" id="ARBA00022833"/>
    </source>
</evidence>
<evidence type="ECO:0000259" key="6">
    <source>
        <dbReference type="PROSITE" id="PS50865"/>
    </source>
</evidence>
<feature type="region of interest" description="Disordered" evidence="5">
    <location>
        <begin position="262"/>
        <end position="309"/>
    </location>
</feature>
<evidence type="ECO:0000256" key="1">
    <source>
        <dbReference type="ARBA" id="ARBA00022723"/>
    </source>
</evidence>
<dbReference type="Pfam" id="PF26431">
    <property type="entry name" value="DUF8117"/>
    <property type="match status" value="1"/>
</dbReference>
<organism evidence="7 8">
    <name type="scientific">Nematostella vectensis</name>
    <name type="common">Starlet sea anemone</name>
    <dbReference type="NCBI Taxonomy" id="45351"/>
    <lineage>
        <taxon>Eukaryota</taxon>
        <taxon>Metazoa</taxon>
        <taxon>Cnidaria</taxon>
        <taxon>Anthozoa</taxon>
        <taxon>Hexacorallia</taxon>
        <taxon>Actiniaria</taxon>
        <taxon>Edwardsiidae</taxon>
        <taxon>Nematostella</taxon>
    </lineage>
</organism>
<dbReference type="GO" id="GO:0008270">
    <property type="term" value="F:zinc ion binding"/>
    <property type="evidence" value="ECO:0007669"/>
    <property type="project" value="UniProtKB-KW"/>
</dbReference>
<dbReference type="SUPFAM" id="SSF144232">
    <property type="entry name" value="HIT/MYND zinc finger-like"/>
    <property type="match status" value="1"/>
</dbReference>
<dbReference type="EMBL" id="DS469882">
    <property type="protein sequence ID" value="EDO31673.1"/>
    <property type="molecule type" value="Genomic_DNA"/>
</dbReference>
<keyword evidence="2 4" id="KW-0863">Zinc-finger</keyword>
<dbReference type="PhylomeDB" id="A7SXA6"/>
<dbReference type="InParanoid" id="A7SXA6"/>
<dbReference type="Proteomes" id="UP000001593">
    <property type="component" value="Unassembled WGS sequence"/>
</dbReference>